<feature type="region of interest" description="Disordered" evidence="1">
    <location>
        <begin position="115"/>
        <end position="136"/>
    </location>
</feature>
<evidence type="ECO:0000256" key="1">
    <source>
        <dbReference type="SAM" id="MobiDB-lite"/>
    </source>
</evidence>
<evidence type="ECO:0000313" key="3">
    <source>
        <dbReference type="EMBL" id="GBP68493.1"/>
    </source>
</evidence>
<keyword evidence="4" id="KW-1185">Reference proteome</keyword>
<evidence type="ECO:0000256" key="2">
    <source>
        <dbReference type="SAM" id="SignalP"/>
    </source>
</evidence>
<dbReference type="Proteomes" id="UP000299102">
    <property type="component" value="Unassembled WGS sequence"/>
</dbReference>
<name>A0A4C1XZB9_EUMVA</name>
<protein>
    <submittedName>
        <fullName evidence="3">Uncharacterized protein</fullName>
    </submittedName>
</protein>
<feature type="signal peptide" evidence="2">
    <location>
        <begin position="1"/>
        <end position="26"/>
    </location>
</feature>
<organism evidence="3 4">
    <name type="scientific">Eumeta variegata</name>
    <name type="common">Bagworm moth</name>
    <name type="synonym">Eumeta japonica</name>
    <dbReference type="NCBI Taxonomy" id="151549"/>
    <lineage>
        <taxon>Eukaryota</taxon>
        <taxon>Metazoa</taxon>
        <taxon>Ecdysozoa</taxon>
        <taxon>Arthropoda</taxon>
        <taxon>Hexapoda</taxon>
        <taxon>Insecta</taxon>
        <taxon>Pterygota</taxon>
        <taxon>Neoptera</taxon>
        <taxon>Endopterygota</taxon>
        <taxon>Lepidoptera</taxon>
        <taxon>Glossata</taxon>
        <taxon>Ditrysia</taxon>
        <taxon>Tineoidea</taxon>
        <taxon>Psychidae</taxon>
        <taxon>Oiketicinae</taxon>
        <taxon>Eumeta</taxon>
    </lineage>
</organism>
<dbReference type="EMBL" id="BGZK01001013">
    <property type="protein sequence ID" value="GBP68493.1"/>
    <property type="molecule type" value="Genomic_DNA"/>
</dbReference>
<comment type="caution">
    <text evidence="3">The sequence shown here is derived from an EMBL/GenBank/DDBJ whole genome shotgun (WGS) entry which is preliminary data.</text>
</comment>
<evidence type="ECO:0000313" key="4">
    <source>
        <dbReference type="Proteomes" id="UP000299102"/>
    </source>
</evidence>
<accession>A0A4C1XZB9</accession>
<feature type="compositionally biased region" description="Basic and acidic residues" evidence="1">
    <location>
        <begin position="194"/>
        <end position="206"/>
    </location>
</feature>
<feature type="region of interest" description="Disordered" evidence="1">
    <location>
        <begin position="187"/>
        <end position="244"/>
    </location>
</feature>
<sequence length="244" mass="26719">MKPIASKRHAVMILIALMREWPLTTTADLQWISGEGSNWGRARRRAKIRPLRCLGRKLPNCTPLYGNGMEPARVIAKNAARRHPTRWRARRRNQTDFSVMKFASALLACDHDDVGGSAAARRKGGPGVGDDGSTDGASIDVANAAVGVFSARNRKPSEPLTAIWTSAAWAPRGVRTRPRLRAPKHTALLIGGGGREREGTRDRARSPDWIASRRGPIAADGFQIDTNGERPPQSVLVSRPRSKR</sequence>
<proteinExistence type="predicted"/>
<reference evidence="3 4" key="1">
    <citation type="journal article" date="2019" name="Commun. Biol.">
        <title>The bagworm genome reveals a unique fibroin gene that provides high tensile strength.</title>
        <authorList>
            <person name="Kono N."/>
            <person name="Nakamura H."/>
            <person name="Ohtoshi R."/>
            <person name="Tomita M."/>
            <person name="Numata K."/>
            <person name="Arakawa K."/>
        </authorList>
    </citation>
    <scope>NUCLEOTIDE SEQUENCE [LARGE SCALE GENOMIC DNA]</scope>
</reference>
<keyword evidence="2" id="KW-0732">Signal</keyword>
<dbReference type="AlphaFoldDB" id="A0A4C1XZB9"/>
<gene>
    <name evidence="3" type="ORF">EVAR_42444_1</name>
</gene>
<feature type="chain" id="PRO_5020037932" evidence="2">
    <location>
        <begin position="27"/>
        <end position="244"/>
    </location>
</feature>